<dbReference type="GO" id="GO:0005886">
    <property type="term" value="C:plasma membrane"/>
    <property type="evidence" value="ECO:0007669"/>
    <property type="project" value="TreeGrafter"/>
</dbReference>
<evidence type="ECO:0000256" key="1">
    <source>
        <dbReference type="SAM" id="Phobius"/>
    </source>
</evidence>
<dbReference type="Pfam" id="PF00535">
    <property type="entry name" value="Glycos_transf_2"/>
    <property type="match status" value="1"/>
</dbReference>
<sequence length="309" mass="35289">MKTLSIIVPCFNEAKTLNDFICEVNRLTADLPLTKKYILVNDGSTDETLVVMKKLSQQFDNIFYLSFSRNFGKEAAILAGLTFSDGDFVTLMDADLQDPPQLLRQMYQKIVCENFDVVGCLRNSRQGEPIIRTLFSRSFYWLINKLSRTEIPSGARDFRLMTRQVVDELLRLSEVNRFSKGLFAWIGFKTTYLTYENIERKAGKTSWHFWQLVSYSIDGIVNFSDAPLNFATLTGFVSFIISLILAAFYMIKTLIFGDPVQGFPTLIVLLLLIGGIQLFSLGIIGKYIGKIFLETKHRPVYVIKEKNLD</sequence>
<keyword evidence="1" id="KW-0472">Membrane</keyword>
<dbReference type="InterPro" id="IPR001173">
    <property type="entry name" value="Glyco_trans_2-like"/>
</dbReference>
<evidence type="ECO:0000313" key="3">
    <source>
        <dbReference type="EMBL" id="GFH42870.1"/>
    </source>
</evidence>
<comment type="caution">
    <text evidence="3">The sequence shown here is derived from an EMBL/GenBank/DDBJ whole genome shotgun (WGS) entry which is preliminary data.</text>
</comment>
<name>A0A6A0BBV0_9LACT</name>
<accession>A0A6A0BBV0</accession>
<dbReference type="AlphaFoldDB" id="A0A6A0BBV0"/>
<dbReference type="EMBL" id="BLLI01000043">
    <property type="protein sequence ID" value="GFH42870.1"/>
    <property type="molecule type" value="Genomic_DNA"/>
</dbReference>
<dbReference type="InterPro" id="IPR050256">
    <property type="entry name" value="Glycosyltransferase_2"/>
</dbReference>
<reference evidence="3 4" key="1">
    <citation type="submission" date="2020-02" db="EMBL/GenBank/DDBJ databases">
        <title>Draft genome sequence of Lactococcus sp. Hs30E4-3.</title>
        <authorList>
            <person name="Noda S."/>
            <person name="Yuki M."/>
            <person name="Ohkuma M."/>
        </authorList>
    </citation>
    <scope>NUCLEOTIDE SEQUENCE [LARGE SCALE GENOMIC DNA]</scope>
    <source>
        <strain evidence="3 4">Hs30E4-3</strain>
    </source>
</reference>
<keyword evidence="3" id="KW-0808">Transferase</keyword>
<keyword evidence="1" id="KW-0812">Transmembrane</keyword>
<gene>
    <name evidence="3" type="primary">ybaI</name>
    <name evidence="3" type="ORF">Hs30E_14210</name>
</gene>
<feature type="domain" description="Glycosyltransferase 2-like" evidence="2">
    <location>
        <begin position="5"/>
        <end position="169"/>
    </location>
</feature>
<dbReference type="SUPFAM" id="SSF53448">
    <property type="entry name" value="Nucleotide-diphospho-sugar transferases"/>
    <property type="match status" value="1"/>
</dbReference>
<dbReference type="InterPro" id="IPR029044">
    <property type="entry name" value="Nucleotide-diphossugar_trans"/>
</dbReference>
<evidence type="ECO:0000259" key="2">
    <source>
        <dbReference type="Pfam" id="PF00535"/>
    </source>
</evidence>
<dbReference type="RefSeq" id="WP_172209258.1">
    <property type="nucleotide sequence ID" value="NZ_BLLI01000043.1"/>
</dbReference>
<proteinExistence type="predicted"/>
<feature type="transmembrane region" description="Helical" evidence="1">
    <location>
        <begin position="263"/>
        <end position="288"/>
    </location>
</feature>
<protein>
    <submittedName>
        <fullName evidence="3">Glucosyl transferase family 2</fullName>
    </submittedName>
</protein>
<keyword evidence="1" id="KW-1133">Transmembrane helix</keyword>
<dbReference type="Gene3D" id="3.90.550.10">
    <property type="entry name" value="Spore Coat Polysaccharide Biosynthesis Protein SpsA, Chain A"/>
    <property type="match status" value="1"/>
</dbReference>
<organism evidence="3 4">
    <name type="scientific">Pseudolactococcus hodotermopsidis</name>
    <dbReference type="NCBI Taxonomy" id="2709157"/>
    <lineage>
        <taxon>Bacteria</taxon>
        <taxon>Bacillati</taxon>
        <taxon>Bacillota</taxon>
        <taxon>Bacilli</taxon>
        <taxon>Lactobacillales</taxon>
        <taxon>Streptococcaceae</taxon>
        <taxon>Pseudolactococcus</taxon>
    </lineage>
</organism>
<evidence type="ECO:0000313" key="4">
    <source>
        <dbReference type="Proteomes" id="UP000480303"/>
    </source>
</evidence>
<dbReference type="GO" id="GO:0016740">
    <property type="term" value="F:transferase activity"/>
    <property type="evidence" value="ECO:0007669"/>
    <property type="project" value="UniProtKB-KW"/>
</dbReference>
<dbReference type="PANTHER" id="PTHR48090:SF8">
    <property type="entry name" value="GLYCOSYLTRANSFERASE CSBB-RELATED"/>
    <property type="match status" value="1"/>
</dbReference>
<keyword evidence="4" id="KW-1185">Reference proteome</keyword>
<dbReference type="Proteomes" id="UP000480303">
    <property type="component" value="Unassembled WGS sequence"/>
</dbReference>
<dbReference type="CDD" id="cd04187">
    <property type="entry name" value="DPM1_like_bac"/>
    <property type="match status" value="1"/>
</dbReference>
<feature type="transmembrane region" description="Helical" evidence="1">
    <location>
        <begin position="230"/>
        <end position="251"/>
    </location>
</feature>
<dbReference type="PANTHER" id="PTHR48090">
    <property type="entry name" value="UNDECAPRENYL-PHOSPHATE 4-DEOXY-4-FORMAMIDO-L-ARABINOSE TRANSFERASE-RELATED"/>
    <property type="match status" value="1"/>
</dbReference>